<dbReference type="Proteomes" id="UP001501323">
    <property type="component" value="Unassembled WGS sequence"/>
</dbReference>
<accession>A0ABP9E1V1</accession>
<protein>
    <submittedName>
        <fullName evidence="2">Phytase</fullName>
    </submittedName>
</protein>
<keyword evidence="3" id="KW-1185">Reference proteome</keyword>
<evidence type="ECO:0000313" key="3">
    <source>
        <dbReference type="Proteomes" id="UP001501323"/>
    </source>
</evidence>
<sequence length="346" mass="36899">MTPPASGLEPGPGAPAAHGTTIAEAFVSVDVPGEELDSLATWSGDDGATWVIATAKSTHRLVVFDADTGALLRTVGAEGEAPGRFRRPNGIAVFADLLFVVERDNRRVQVLRLPAFSHVGSFGQDGLRSPYGLWLHETAPDELGLYVTDSYMEGARFDVVPALATLDARVRRYRVELDGDRIRARSLGAFGSVDPAGALRIVESIAGDPARRRLLIADEFRPGPSSLRVYGFDGKFAGRSLPDGTFRGEAEGVALWACGADEGYWVAVDQQAPLTNFHLFHRDSLDPGGSFHGGVASQTDGIALHAAATHRFPAGALYAVHDDRAVVAYDLRDVVAALRLDATCLP</sequence>
<reference evidence="3" key="1">
    <citation type="journal article" date="2019" name="Int. J. Syst. Evol. Microbiol.">
        <title>The Global Catalogue of Microorganisms (GCM) 10K type strain sequencing project: providing services to taxonomists for standard genome sequencing and annotation.</title>
        <authorList>
            <consortium name="The Broad Institute Genomics Platform"/>
            <consortium name="The Broad Institute Genome Sequencing Center for Infectious Disease"/>
            <person name="Wu L."/>
            <person name="Ma J."/>
        </authorList>
    </citation>
    <scope>NUCLEOTIDE SEQUENCE [LARGE SCALE GENOMIC DNA]</scope>
    <source>
        <strain evidence="3">JCM 18392</strain>
    </source>
</reference>
<dbReference type="EMBL" id="BAABJY010000001">
    <property type="protein sequence ID" value="GAA4860600.1"/>
    <property type="molecule type" value="Genomic_DNA"/>
</dbReference>
<evidence type="ECO:0000313" key="2">
    <source>
        <dbReference type="EMBL" id="GAA4860600.1"/>
    </source>
</evidence>
<gene>
    <name evidence="2" type="ORF">GCM10023332_10780</name>
</gene>
<dbReference type="PROSITE" id="PS51662">
    <property type="entry name" value="BP_PHYTASE"/>
    <property type="match status" value="1"/>
</dbReference>
<dbReference type="InterPro" id="IPR003431">
    <property type="entry name" value="B-propeller_Phytase"/>
</dbReference>
<comment type="caution">
    <text evidence="2">The sequence shown here is derived from an EMBL/GenBank/DDBJ whole genome shotgun (WGS) entry which is preliminary data.</text>
</comment>
<feature type="domain" description="BPP" evidence="1">
    <location>
        <begin position="12"/>
        <end position="338"/>
    </location>
</feature>
<proteinExistence type="predicted"/>
<name>A0ABP9E1V1_9GAMM</name>
<evidence type="ECO:0000259" key="1">
    <source>
        <dbReference type="PROSITE" id="PS51662"/>
    </source>
</evidence>
<dbReference type="SUPFAM" id="SSF50956">
    <property type="entry name" value="Thermostable phytase (3-phytase)"/>
    <property type="match status" value="1"/>
</dbReference>
<organism evidence="2 3">
    <name type="scientific">Luteimonas vadosa</name>
    <dbReference type="NCBI Taxonomy" id="1165507"/>
    <lineage>
        <taxon>Bacteria</taxon>
        <taxon>Pseudomonadati</taxon>
        <taxon>Pseudomonadota</taxon>
        <taxon>Gammaproteobacteria</taxon>
        <taxon>Lysobacterales</taxon>
        <taxon>Lysobacteraceae</taxon>
        <taxon>Luteimonas</taxon>
    </lineage>
</organism>
<dbReference type="Gene3D" id="2.120.10.30">
    <property type="entry name" value="TolB, C-terminal domain"/>
    <property type="match status" value="1"/>
</dbReference>
<dbReference type="InterPro" id="IPR011042">
    <property type="entry name" value="6-blade_b-propeller_TolB-like"/>
</dbReference>